<feature type="transmembrane region" description="Helical" evidence="12">
    <location>
        <begin position="359"/>
        <end position="381"/>
    </location>
</feature>
<evidence type="ECO:0000256" key="10">
    <source>
        <dbReference type="ARBA" id="ARBA00022989"/>
    </source>
</evidence>
<dbReference type="AlphaFoldDB" id="A0A1V2GZ96"/>
<dbReference type="InterPro" id="IPR050321">
    <property type="entry name" value="Glycosyltr_2/OpgH_subfam"/>
</dbReference>
<evidence type="ECO:0000256" key="4">
    <source>
        <dbReference type="ARBA" id="ARBA00020585"/>
    </source>
</evidence>
<evidence type="ECO:0000256" key="12">
    <source>
        <dbReference type="SAM" id="Phobius"/>
    </source>
</evidence>
<feature type="transmembrane region" description="Helical" evidence="12">
    <location>
        <begin position="45"/>
        <end position="64"/>
    </location>
</feature>
<evidence type="ECO:0000256" key="9">
    <source>
        <dbReference type="ARBA" id="ARBA00022692"/>
    </source>
</evidence>
<protein>
    <recommendedName>
        <fullName evidence="4">Glucans biosynthesis glucosyltransferase H</fullName>
    </recommendedName>
</protein>
<evidence type="ECO:0000256" key="8">
    <source>
        <dbReference type="ARBA" id="ARBA00022679"/>
    </source>
</evidence>
<dbReference type="Gene3D" id="3.90.550.10">
    <property type="entry name" value="Spore Coat Polysaccharide Biosynthesis Protein SpsA, Chain A"/>
    <property type="match status" value="1"/>
</dbReference>
<keyword evidence="8 14" id="KW-0808">Transferase</keyword>
<feature type="transmembrane region" description="Helical" evidence="12">
    <location>
        <begin position="494"/>
        <end position="512"/>
    </location>
</feature>
<evidence type="ECO:0000313" key="15">
    <source>
        <dbReference type="Proteomes" id="UP000188879"/>
    </source>
</evidence>
<feature type="transmembrane region" description="Helical" evidence="12">
    <location>
        <begin position="393"/>
        <end position="418"/>
    </location>
</feature>
<keyword evidence="7" id="KW-0328">Glycosyltransferase</keyword>
<comment type="similarity">
    <text evidence="3">Belongs to the glycosyltransferase 2 family. OpgH subfamily.</text>
</comment>
<keyword evidence="5" id="KW-1003">Cell membrane</keyword>
<name>A0A1V2GZ96_9PROT</name>
<feature type="transmembrane region" description="Helical" evidence="12">
    <location>
        <begin position="518"/>
        <end position="537"/>
    </location>
</feature>
<comment type="caution">
    <text evidence="14">The sequence shown here is derived from an EMBL/GenBank/DDBJ whole genome shotgun (WGS) entry which is preliminary data.</text>
</comment>
<reference evidence="14 15" key="1">
    <citation type="submission" date="2016-10" db="EMBL/GenBank/DDBJ databases">
        <title>Draft Genome sequence of Roseomonas sp. strain M3.</title>
        <authorList>
            <person name="Subhash Y."/>
            <person name="Lee S."/>
        </authorList>
    </citation>
    <scope>NUCLEOTIDE SEQUENCE [LARGE SCALE GENOMIC DNA]</scope>
    <source>
        <strain evidence="14 15">M3</strain>
    </source>
</reference>
<proteinExistence type="inferred from homology"/>
<gene>
    <name evidence="14" type="ORF">BKE38_22280</name>
</gene>
<keyword evidence="15" id="KW-1185">Reference proteome</keyword>
<dbReference type="Proteomes" id="UP000188879">
    <property type="component" value="Unassembled WGS sequence"/>
</dbReference>
<keyword evidence="6" id="KW-0997">Cell inner membrane</keyword>
<keyword evidence="9 12" id="KW-0812">Transmembrane</keyword>
<evidence type="ECO:0000256" key="5">
    <source>
        <dbReference type="ARBA" id="ARBA00022475"/>
    </source>
</evidence>
<dbReference type="EMBL" id="MLCO01000251">
    <property type="protein sequence ID" value="ONG48204.1"/>
    <property type="molecule type" value="Genomic_DNA"/>
</dbReference>
<evidence type="ECO:0000256" key="7">
    <source>
        <dbReference type="ARBA" id="ARBA00022676"/>
    </source>
</evidence>
<evidence type="ECO:0000256" key="6">
    <source>
        <dbReference type="ARBA" id="ARBA00022519"/>
    </source>
</evidence>
<dbReference type="PANTHER" id="PTHR43867:SF5">
    <property type="entry name" value="GLUCANS BIOSYNTHESIS GLUCOSYLTRANSFERASE H"/>
    <property type="match status" value="1"/>
</dbReference>
<accession>A0A1V2GZ96</accession>
<evidence type="ECO:0000256" key="11">
    <source>
        <dbReference type="ARBA" id="ARBA00023136"/>
    </source>
</evidence>
<evidence type="ECO:0000313" key="14">
    <source>
        <dbReference type="EMBL" id="ONG48204.1"/>
    </source>
</evidence>
<keyword evidence="10 12" id="KW-1133">Transmembrane helix</keyword>
<dbReference type="PANTHER" id="PTHR43867">
    <property type="entry name" value="CELLULOSE SYNTHASE CATALYTIC SUBUNIT A [UDP-FORMING]"/>
    <property type="match status" value="1"/>
</dbReference>
<feature type="domain" description="Glycosyltransferase 2-like" evidence="13">
    <location>
        <begin position="191"/>
        <end position="401"/>
    </location>
</feature>
<dbReference type="SUPFAM" id="SSF53448">
    <property type="entry name" value="Nucleotide-diphospho-sugar transferases"/>
    <property type="match status" value="1"/>
</dbReference>
<evidence type="ECO:0000259" key="13">
    <source>
        <dbReference type="Pfam" id="PF13632"/>
    </source>
</evidence>
<dbReference type="InterPro" id="IPR001173">
    <property type="entry name" value="Glyco_trans_2-like"/>
</dbReference>
<keyword evidence="11 12" id="KW-0472">Membrane</keyword>
<dbReference type="InterPro" id="IPR029044">
    <property type="entry name" value="Nucleotide-diphossugar_trans"/>
</dbReference>
<dbReference type="GO" id="GO:0005886">
    <property type="term" value="C:plasma membrane"/>
    <property type="evidence" value="ECO:0007669"/>
    <property type="project" value="UniProtKB-SubCell"/>
</dbReference>
<evidence type="ECO:0000256" key="2">
    <source>
        <dbReference type="ARBA" id="ARBA00005001"/>
    </source>
</evidence>
<dbReference type="GO" id="GO:0016758">
    <property type="term" value="F:hexosyltransferase activity"/>
    <property type="evidence" value="ECO:0007669"/>
    <property type="project" value="TreeGrafter"/>
</dbReference>
<evidence type="ECO:0000256" key="3">
    <source>
        <dbReference type="ARBA" id="ARBA00009337"/>
    </source>
</evidence>
<dbReference type="OrthoDB" id="9775281at2"/>
<sequence length="570" mass="60548">MRRAAFLLVCLAIGLGLAALAWQVLAPGGWTGWEVALMAAWLGTLPWTCLCAGNALFGFVLGMVSRDPVARVVPGWQRHPVLPPRARTALAVCLRNESMAAVLPPLARLLDGLEATLGPAAAGRGFTLWLLSDTQDPAAAAAEDAAIARFTAARAGQGIAIRHRRRAENTGFKAGNVMEFLDGPGGGFDFFLCLDADSEMSAAAVLRLVATMQADPRLAILQQLITGRPADSAFTRLFQFGMRAGMRSWATGQAWWQLDQGPYWGHNALIRVAPFREHARLEPLPDGRAILSHDQIEAVRLHAAGWKVRCVPEEEGSQEGNPPSLPDFLLRDRRWGAGNMQYFALLRLPGLTAMGRWQLVQAILLFLSAPLWLLVLLAGIGNAVTGGGEATPAAALAALLLANWAAIHAPKLLSYLALLLQPRRSAPYGGPMAVARGAAAEILFTTLLDPISLASKAIFLAGLACGRRIGWAPQNRDAHGLAWRDAARLLWPETLLGAAGLAALAAAGGTAWAWGLPFLAPLLLAAPFAVLTASPGFSRWMQSARLCATPEELAPTEVPTAVREAALAAG</sequence>
<organism evidence="14 15">
    <name type="scientific">Teichococcus deserti</name>
    <dbReference type="NCBI Taxonomy" id="1817963"/>
    <lineage>
        <taxon>Bacteria</taxon>
        <taxon>Pseudomonadati</taxon>
        <taxon>Pseudomonadota</taxon>
        <taxon>Alphaproteobacteria</taxon>
        <taxon>Acetobacterales</taxon>
        <taxon>Roseomonadaceae</taxon>
        <taxon>Roseomonas</taxon>
    </lineage>
</organism>
<dbReference type="NCBIfam" id="NF003962">
    <property type="entry name" value="PRK05454.2-5"/>
    <property type="match status" value="1"/>
</dbReference>
<comment type="subcellular location">
    <subcellularLocation>
        <location evidence="1">Cell inner membrane</location>
        <topology evidence="1">Multi-pass membrane protein</topology>
    </subcellularLocation>
</comment>
<dbReference type="Pfam" id="PF13632">
    <property type="entry name" value="Glyco_trans_2_3"/>
    <property type="match status" value="1"/>
</dbReference>
<comment type="pathway">
    <text evidence="2">Glycan metabolism; osmoregulated periplasmic glucan (OPG) biosynthesis.</text>
</comment>
<evidence type="ECO:0000256" key="1">
    <source>
        <dbReference type="ARBA" id="ARBA00004429"/>
    </source>
</evidence>